<gene>
    <name evidence="2" type="ORF">CTheo_5374</name>
</gene>
<feature type="region of interest" description="Disordered" evidence="1">
    <location>
        <begin position="118"/>
        <end position="151"/>
    </location>
</feature>
<proteinExistence type="predicted"/>
<reference evidence="2 3" key="1">
    <citation type="journal article" date="2019" name="Fungal Biol. Biotechnol.">
        <title>Draft genome sequence of fastidious pathogen Ceratobasidium theobromae, which causes vascular-streak dieback in Theobroma cacao.</title>
        <authorList>
            <person name="Ali S.S."/>
            <person name="Asman A."/>
            <person name="Shao J."/>
            <person name="Firmansyah A.P."/>
            <person name="Susilo A.W."/>
            <person name="Rosmana A."/>
            <person name="McMahon P."/>
            <person name="Junaid M."/>
            <person name="Guest D."/>
            <person name="Kheng T.Y."/>
            <person name="Meinhardt L.W."/>
            <person name="Bailey B.A."/>
        </authorList>
    </citation>
    <scope>NUCLEOTIDE SEQUENCE [LARGE SCALE GENOMIC DNA]</scope>
    <source>
        <strain evidence="2 3">CT2</strain>
    </source>
</reference>
<sequence length="151" mass="16233">MFMPSNRSYDMSTYMPDHTFTRQDITSSILDPAGRPMPTRGRLMEFLSTVMDKTVAGCCHGLVGLIGAAVTLFSPPVCEDPDGEVQLSIPGSYDLGMGSLSSEAYQCGCSICARRDGSTNRDIGKSGPPLVEVRVNPRSDSGSRYRKQGTG</sequence>
<keyword evidence="3" id="KW-1185">Reference proteome</keyword>
<organism evidence="2 3">
    <name type="scientific">Ceratobasidium theobromae</name>
    <dbReference type="NCBI Taxonomy" id="1582974"/>
    <lineage>
        <taxon>Eukaryota</taxon>
        <taxon>Fungi</taxon>
        <taxon>Dikarya</taxon>
        <taxon>Basidiomycota</taxon>
        <taxon>Agaricomycotina</taxon>
        <taxon>Agaricomycetes</taxon>
        <taxon>Cantharellales</taxon>
        <taxon>Ceratobasidiaceae</taxon>
        <taxon>Ceratobasidium</taxon>
    </lineage>
</organism>
<dbReference type="Proteomes" id="UP000383932">
    <property type="component" value="Unassembled WGS sequence"/>
</dbReference>
<evidence type="ECO:0000313" key="3">
    <source>
        <dbReference type="Proteomes" id="UP000383932"/>
    </source>
</evidence>
<protein>
    <submittedName>
        <fullName evidence="2">Uncharacterized protein</fullName>
    </submittedName>
</protein>
<comment type="caution">
    <text evidence="2">The sequence shown here is derived from an EMBL/GenBank/DDBJ whole genome shotgun (WGS) entry which is preliminary data.</text>
</comment>
<dbReference type="EMBL" id="SSOP01000119">
    <property type="protein sequence ID" value="KAB5591165.1"/>
    <property type="molecule type" value="Genomic_DNA"/>
</dbReference>
<evidence type="ECO:0000256" key="1">
    <source>
        <dbReference type="SAM" id="MobiDB-lite"/>
    </source>
</evidence>
<evidence type="ECO:0000313" key="2">
    <source>
        <dbReference type="EMBL" id="KAB5591165.1"/>
    </source>
</evidence>
<name>A0A5N5QHE4_9AGAM</name>
<dbReference type="AlphaFoldDB" id="A0A5N5QHE4"/>
<accession>A0A5N5QHE4</accession>